<reference evidence="2 3" key="1">
    <citation type="submission" date="2023-01" db="EMBL/GenBank/DDBJ databases">
        <title>Genome sequence resource and annotation of Enterobacter ludwigii, an economically important pathogen of seedling wilt with strawberry.</title>
        <authorList>
            <person name="Xie Y."/>
        </authorList>
    </citation>
    <scope>NUCLEOTIDE SEQUENCE [LARGE SCALE GENOMIC DNA]</scope>
    <source>
        <strain evidence="2 3">CM-TZ4</strain>
    </source>
</reference>
<proteinExistence type="predicted"/>
<evidence type="ECO:0000313" key="2">
    <source>
        <dbReference type="EMBL" id="WCE14500.1"/>
    </source>
</evidence>
<dbReference type="SUPFAM" id="SSF54427">
    <property type="entry name" value="NTF2-like"/>
    <property type="match status" value="1"/>
</dbReference>
<dbReference type="EMBL" id="CP116347">
    <property type="protein sequence ID" value="WCE14500.1"/>
    <property type="molecule type" value="Genomic_DNA"/>
</dbReference>
<feature type="domain" description="DUF4440" evidence="1">
    <location>
        <begin position="11"/>
        <end position="106"/>
    </location>
</feature>
<gene>
    <name evidence="2" type="ORF">PHA72_06345</name>
</gene>
<dbReference type="InterPro" id="IPR032710">
    <property type="entry name" value="NTF2-like_dom_sf"/>
</dbReference>
<evidence type="ECO:0000313" key="3">
    <source>
        <dbReference type="Proteomes" id="UP001210538"/>
    </source>
</evidence>
<dbReference type="Pfam" id="PF14534">
    <property type="entry name" value="DUF4440"/>
    <property type="match status" value="1"/>
</dbReference>
<protein>
    <submittedName>
        <fullName evidence="2">DUF4440 domain-containing protein</fullName>
    </submittedName>
</protein>
<dbReference type="RefSeq" id="WP_059306368.1">
    <property type="nucleotide sequence ID" value="NZ_CAWPLG010000334.1"/>
</dbReference>
<evidence type="ECO:0000259" key="1">
    <source>
        <dbReference type="Pfam" id="PF14534"/>
    </source>
</evidence>
<organism evidence="2 3">
    <name type="scientific">Enterobacter ludwigii</name>
    <dbReference type="NCBI Taxonomy" id="299767"/>
    <lineage>
        <taxon>Bacteria</taxon>
        <taxon>Pseudomonadati</taxon>
        <taxon>Pseudomonadota</taxon>
        <taxon>Gammaproteobacteria</taxon>
        <taxon>Enterobacterales</taxon>
        <taxon>Enterobacteriaceae</taxon>
        <taxon>Enterobacter</taxon>
        <taxon>Enterobacter cloacae complex</taxon>
    </lineage>
</organism>
<dbReference type="Gene3D" id="3.10.450.50">
    <property type="match status" value="1"/>
</dbReference>
<keyword evidence="3" id="KW-1185">Reference proteome</keyword>
<dbReference type="AlphaFoldDB" id="A0AAX3LDU9"/>
<name>A0AAX3LDU9_9ENTR</name>
<accession>A0AAX3LDU9</accession>
<sequence>MLLEQLKTLERTLHGSRRNDREWLEQILHDQFREMTRSGVLIDRSQTIEALSAEAVIPTILSCDFQLIQIREDVAILHYRTFNPDGARPTLRSSCWERAGSGQWKLVFHQGTPDAERG</sequence>
<dbReference type="Proteomes" id="UP001210538">
    <property type="component" value="Chromosome"/>
</dbReference>
<dbReference type="InterPro" id="IPR027843">
    <property type="entry name" value="DUF4440"/>
</dbReference>